<accession>A0A804LWH8</accession>
<organism evidence="1 2">
    <name type="scientific">Zea mays</name>
    <name type="common">Maize</name>
    <dbReference type="NCBI Taxonomy" id="4577"/>
    <lineage>
        <taxon>Eukaryota</taxon>
        <taxon>Viridiplantae</taxon>
        <taxon>Streptophyta</taxon>
        <taxon>Embryophyta</taxon>
        <taxon>Tracheophyta</taxon>
        <taxon>Spermatophyta</taxon>
        <taxon>Magnoliopsida</taxon>
        <taxon>Liliopsida</taxon>
        <taxon>Poales</taxon>
        <taxon>Poaceae</taxon>
        <taxon>PACMAD clade</taxon>
        <taxon>Panicoideae</taxon>
        <taxon>Andropogonodae</taxon>
        <taxon>Andropogoneae</taxon>
        <taxon>Tripsacinae</taxon>
        <taxon>Zea</taxon>
    </lineage>
</organism>
<protein>
    <submittedName>
        <fullName evidence="1">Uncharacterized protein</fullName>
    </submittedName>
</protein>
<proteinExistence type="predicted"/>
<dbReference type="AlphaFoldDB" id="A0A804LWH8"/>
<evidence type="ECO:0000313" key="1">
    <source>
        <dbReference type="EnsemblPlants" id="Zm00001eb041670_P001"/>
    </source>
</evidence>
<reference evidence="2" key="1">
    <citation type="submission" date="2015-12" db="EMBL/GenBank/DDBJ databases">
        <title>Update maize B73 reference genome by single molecule sequencing technologies.</title>
        <authorList>
            <consortium name="Maize Genome Sequencing Project"/>
            <person name="Ware D."/>
        </authorList>
    </citation>
    <scope>NUCLEOTIDE SEQUENCE [LARGE SCALE GENOMIC DNA]</scope>
    <source>
        <strain evidence="2">cv. B73</strain>
    </source>
</reference>
<sequence>MDQLIFYQIQELNRKGYLMHQENIELHNKVNLLHQENIKLRRKAYGQGVNEHPTSTTVRHSILNTENEDVRINLELSVQGDKSETPSIG</sequence>
<reference evidence="1" key="3">
    <citation type="submission" date="2021-05" db="UniProtKB">
        <authorList>
            <consortium name="EnsemblPlants"/>
        </authorList>
    </citation>
    <scope>IDENTIFICATION</scope>
    <source>
        <strain evidence="1">cv. B73</strain>
    </source>
</reference>
<dbReference type="InParanoid" id="A0A804LWH8"/>
<evidence type="ECO:0000313" key="2">
    <source>
        <dbReference type="Proteomes" id="UP000007305"/>
    </source>
</evidence>
<reference evidence="1" key="2">
    <citation type="submission" date="2019-07" db="EMBL/GenBank/DDBJ databases">
        <authorList>
            <person name="Seetharam A."/>
            <person name="Woodhouse M."/>
            <person name="Cannon E."/>
        </authorList>
    </citation>
    <scope>NUCLEOTIDE SEQUENCE [LARGE SCALE GENOMIC DNA]</scope>
    <source>
        <strain evidence="1">cv. B73</strain>
    </source>
</reference>
<dbReference type="Gramene" id="Zm00001eb041670_T001">
    <property type="protein sequence ID" value="Zm00001eb041670_P001"/>
    <property type="gene ID" value="Zm00001eb041670"/>
</dbReference>
<dbReference type="EnsemblPlants" id="Zm00001eb041670_T001">
    <property type="protein sequence ID" value="Zm00001eb041670_P001"/>
    <property type="gene ID" value="Zm00001eb041670"/>
</dbReference>
<dbReference type="Proteomes" id="UP000007305">
    <property type="component" value="Chromosome 1"/>
</dbReference>
<keyword evidence="2" id="KW-1185">Reference proteome</keyword>
<name>A0A804LWH8_MAIZE</name>